<dbReference type="EMBL" id="LR797313">
    <property type="protein sequence ID" value="CAB4202521.1"/>
    <property type="molecule type" value="Genomic_DNA"/>
</dbReference>
<name>A0A6J7XBY6_9CAUD</name>
<accession>A0A6J7XBY6</accession>
<dbReference type="PANTHER" id="PTHR41287">
    <property type="match status" value="1"/>
</dbReference>
<proteinExistence type="predicted"/>
<gene>
    <name evidence="1" type="ORF">UFOVP1364_18</name>
    <name evidence="2" type="ORF">UFOVP1550_10</name>
</gene>
<dbReference type="PANTHER" id="PTHR41287:SF1">
    <property type="entry name" value="PROTEIN YMFN"/>
    <property type="match status" value="1"/>
</dbReference>
<evidence type="ECO:0000313" key="2">
    <source>
        <dbReference type="EMBL" id="CAB5228576.1"/>
    </source>
</evidence>
<sequence>MTKKKRQHSNFISLGWSAIDWIETYLVHGPGDVQGEAIVLDDEQATFLLRAYELDKQGRRVTRRAFFSRPKGRAKSELAGMLVCFEALGPARFDRWSATGSPIGRPVQYPFIRCLATEEQQSGNTYDNVRYMLEHVKTNFGTEFPGIDVGLTRTFLKGGGEIVPSTAASASKDGGKESFAVADETHLYSSPELKRMHETVRRNLAKRKAADPWLLETSTMYSVGEESIAEQTHRLWISIQEGRTKNPGLLFDHKQAPEIADLQDSEQLKKGLAVVYGPAFEWLDIPRIMAEIQDPMTKASDARRYFLNQPSTDTDRYMNIIAWNAAAEPEEIAEGTEVVLGYDGSRKDDATVLVACRISDGKIFQLECWERPPGPAGYNWEVPRLEVDDAVRMAFAKYKVHKIWADPSGWQSYLDAWNSTFADKVVAVYPSSQRKLMAQGLDRFLEDTLEGRLKHSGAAELTRHVTNAVPTRYGQVMKPSHSHKIDGLIAAVLAYLGRTEALINPEPVAPKVSYRSIQV</sequence>
<evidence type="ECO:0000313" key="1">
    <source>
        <dbReference type="EMBL" id="CAB4202521.1"/>
    </source>
</evidence>
<protein>
    <submittedName>
        <fullName evidence="2">Terminase large subunit, Lambdalikevirus-type</fullName>
    </submittedName>
</protein>
<dbReference type="InterPro" id="IPR005021">
    <property type="entry name" value="Terminase_largesu-like"/>
</dbReference>
<dbReference type="EMBL" id="LR798392">
    <property type="protein sequence ID" value="CAB5228576.1"/>
    <property type="molecule type" value="Genomic_DNA"/>
</dbReference>
<dbReference type="Gene3D" id="3.30.420.240">
    <property type="match status" value="1"/>
</dbReference>
<reference evidence="2" key="1">
    <citation type="submission" date="2020-05" db="EMBL/GenBank/DDBJ databases">
        <authorList>
            <person name="Chiriac C."/>
            <person name="Salcher M."/>
            <person name="Ghai R."/>
            <person name="Kavagutti S V."/>
        </authorList>
    </citation>
    <scope>NUCLEOTIDE SEQUENCE</scope>
</reference>
<organism evidence="2">
    <name type="scientific">uncultured Caudovirales phage</name>
    <dbReference type="NCBI Taxonomy" id="2100421"/>
    <lineage>
        <taxon>Viruses</taxon>
        <taxon>Duplodnaviria</taxon>
        <taxon>Heunggongvirae</taxon>
        <taxon>Uroviricota</taxon>
        <taxon>Caudoviricetes</taxon>
        <taxon>Peduoviridae</taxon>
        <taxon>Maltschvirus</taxon>
        <taxon>Maltschvirus maltsch</taxon>
    </lineage>
</organism>